<dbReference type="EC" id="2.7.11.18" evidence="4"/>
<feature type="compositionally biased region" description="Polar residues" evidence="2">
    <location>
        <begin position="877"/>
        <end position="891"/>
    </location>
</feature>
<dbReference type="Gene3D" id="1.10.510.10">
    <property type="entry name" value="Transferase(Phosphotransferase) domain 1"/>
    <property type="match status" value="1"/>
</dbReference>
<reference evidence="4 5" key="1">
    <citation type="journal article" date="2022" name="bioRxiv">
        <title>Genomics of Preaxostyla Flagellates Illuminates Evolutionary Transitions and the Path Towards Mitochondrial Loss.</title>
        <authorList>
            <person name="Novak L.V.F."/>
            <person name="Treitli S.C."/>
            <person name="Pyrih J."/>
            <person name="Halakuc P."/>
            <person name="Pipaliya S.V."/>
            <person name="Vacek V."/>
            <person name="Brzon O."/>
            <person name="Soukal P."/>
            <person name="Eme L."/>
            <person name="Dacks J.B."/>
            <person name="Karnkowska A."/>
            <person name="Elias M."/>
            <person name="Hampl V."/>
        </authorList>
    </citation>
    <scope>NUCLEOTIDE SEQUENCE [LARGE SCALE GENOMIC DNA]</scope>
    <source>
        <strain evidence="4">NAU3</strain>
        <tissue evidence="4">Gut</tissue>
    </source>
</reference>
<feature type="region of interest" description="Disordered" evidence="2">
    <location>
        <begin position="814"/>
        <end position="891"/>
    </location>
</feature>
<feature type="region of interest" description="Disordered" evidence="2">
    <location>
        <begin position="602"/>
        <end position="630"/>
    </location>
</feature>
<feature type="compositionally biased region" description="Low complexity" evidence="2">
    <location>
        <begin position="644"/>
        <end position="660"/>
    </location>
</feature>
<accession>A0ABQ9Y1H7</accession>
<organism evidence="4 5">
    <name type="scientific">Blattamonas nauphoetae</name>
    <dbReference type="NCBI Taxonomy" id="2049346"/>
    <lineage>
        <taxon>Eukaryota</taxon>
        <taxon>Metamonada</taxon>
        <taxon>Preaxostyla</taxon>
        <taxon>Oxymonadida</taxon>
        <taxon>Blattamonas</taxon>
    </lineage>
</organism>
<dbReference type="Gene3D" id="3.30.40.10">
    <property type="entry name" value="Zinc/RING finger domain, C3HC4 (zinc finger)"/>
    <property type="match status" value="1"/>
</dbReference>
<dbReference type="InterPro" id="IPR008271">
    <property type="entry name" value="Ser/Thr_kinase_AS"/>
</dbReference>
<dbReference type="GO" id="GO:0004687">
    <property type="term" value="F:myosin light chain kinase activity"/>
    <property type="evidence" value="ECO:0007669"/>
    <property type="project" value="UniProtKB-EC"/>
</dbReference>
<dbReference type="PANTHER" id="PTHR24361">
    <property type="entry name" value="MITOGEN-ACTIVATED KINASE KINASE KINASE"/>
    <property type="match status" value="1"/>
</dbReference>
<dbReference type="SMART" id="SM00220">
    <property type="entry name" value="S_TKc"/>
    <property type="match status" value="1"/>
</dbReference>
<feature type="compositionally biased region" description="Polar residues" evidence="2">
    <location>
        <begin position="451"/>
        <end position="463"/>
    </location>
</feature>
<feature type="region of interest" description="Disordered" evidence="2">
    <location>
        <begin position="908"/>
        <end position="955"/>
    </location>
</feature>
<feature type="compositionally biased region" description="Polar residues" evidence="2">
    <location>
        <begin position="619"/>
        <end position="630"/>
    </location>
</feature>
<dbReference type="InterPro" id="IPR000719">
    <property type="entry name" value="Prot_kinase_dom"/>
</dbReference>
<keyword evidence="5" id="KW-1185">Reference proteome</keyword>
<feature type="compositionally biased region" description="Low complexity" evidence="2">
    <location>
        <begin position="433"/>
        <end position="450"/>
    </location>
</feature>
<dbReference type="PROSITE" id="PS50011">
    <property type="entry name" value="PROTEIN_KINASE_DOM"/>
    <property type="match status" value="1"/>
</dbReference>
<keyword evidence="1" id="KW-0175">Coiled coil</keyword>
<sequence length="1283" mass="143804">MIPDATLLENSGCVSNGNISAAKIIDDQGVAQKEFSIATLLAQLCEKHRYLTITYNALRCPTTEQLVLFMDYADRGNVSDIIKATQSHGAPETLVKKIVFMIAHGLTQLHINNFIHRDIKPDNILLAYDPKTLTVRTLISDYGLLRQVGDSNQSLGEVSMTSPEALDEEPYDQSLDIWSLGCITYELLQGTHPFLSTGYMSLRRKVDEPPPPITTQQLSKECQDFLSQTIQKDKNLRLSASKGTLLSHPWLSNLNDQNTELTWDEYVSLSSPNTIPQDVDVERTQNLPKNMISGNRSHIQDQQADDPIFLSQQNIYSANIPPNISLIHTQLAPNTSTLINPTGNLSSGPPFNYQQQLYQSGYSQQNPSSQPFQTGQQGEQLPIGGFVQNETQTQNQPQMHQNQFAQQMSPSQQFSTGQQGEQLPIGGFVQNETQTQNQPQMHQNQFAQQMSPSQQFSTGQQGEQLPIGGFPPNETQTQNQPQMHQNQFAQQMSPSQQFSTGQQAEQLPIGGFVQNETQTQNQPQMHQNQFAQQMSPSQQFSTGQQGEQLPIGGFPPNETQTQNQPQMHQNQFAQQMSPSQQFSTGQQAEQLPIGGFVQNETQTQNQPQMHQNQFAQQMSPSQQFSTGQQAEQLPIGGFVQNETQTQNQPQMHQNQFAQQMSPSQQFSTGQQAEQLPIGGFPPNETQTQNQPLIPNQHPLAFSYPQSTPQVFGNPPPTVEEHQLTVSPTQPFVQQMQQPISQQYGQNFSIYAQDVGNHQTYHPLTQTTQQFCSNLPNQQFDQVCHPSTHNDRNDTPIVSDVEYSTGQRADDQLPQINQQSTSPDHTPPSSPHQIPVPIAHRTPSPPKEDEQGGTSNPQQTRNGPRNWRKIPSKAGRTSPISLGTSPSYQQNLSQNGDYLQIYAPQTQITPQSHLDSPSQQLSHPPTSPSKDSASGVGGQPRVPSPSLMVQTGKFKRERKPEEAMVCEFCGLSFPSSKFEQHRSTCSAKAEEEKRKEQEAQNAEVQKKNEAWANEDVSCTFCQSRVLRKRSTMPAHLLGDCPMHRLTKPIICPICWSEIATVDALTTHLVNAHSDVLEAARDNGVRCGGCGKHMPFDDFLPHVAGCASREIRRYFLCPICFKFCSKDSVLSHVKEAHYQEFRPFEPVKCQFCIQKVKRNGMAAHLLNSCSFTYLHASFPCNFCQAIVPYNDFPTHYQNAHRNEFVTAVESTGFVKCVKCTGFVHRSEFAKHVLDVCRGRQEQHPSVCPLCFKLLVDEKIRDHVKSVHRKQLGLKERVVEFLFAFD</sequence>
<proteinExistence type="predicted"/>
<feature type="coiled-coil region" evidence="1">
    <location>
        <begin position="984"/>
        <end position="1013"/>
    </location>
</feature>
<protein>
    <submittedName>
        <fullName evidence="4">Myosin light chain kinase A</fullName>
        <ecNumber evidence="4">2.7.11.18</ecNumber>
    </submittedName>
</protein>
<feature type="region of interest" description="Disordered" evidence="2">
    <location>
        <begin position="644"/>
        <end position="690"/>
    </location>
</feature>
<feature type="compositionally biased region" description="Polar residues" evidence="2">
    <location>
        <begin position="661"/>
        <end position="673"/>
    </location>
</feature>
<evidence type="ECO:0000313" key="4">
    <source>
        <dbReference type="EMBL" id="KAK2957590.1"/>
    </source>
</evidence>
<dbReference type="InterPro" id="IPR013083">
    <property type="entry name" value="Znf_RING/FYVE/PHD"/>
</dbReference>
<feature type="compositionally biased region" description="Polar residues" evidence="2">
    <location>
        <begin position="908"/>
        <end position="931"/>
    </location>
</feature>
<dbReference type="PROSITE" id="PS00108">
    <property type="entry name" value="PROTEIN_KINASE_ST"/>
    <property type="match status" value="1"/>
</dbReference>
<feature type="region of interest" description="Disordered" evidence="2">
    <location>
        <begin position="392"/>
        <end position="504"/>
    </location>
</feature>
<feature type="compositionally biased region" description="Polar residues" evidence="2">
    <location>
        <begin position="851"/>
        <end position="862"/>
    </location>
</feature>
<feature type="compositionally biased region" description="Polar residues" evidence="2">
    <location>
        <begin position="535"/>
        <end position="547"/>
    </location>
</feature>
<feature type="domain" description="Protein kinase" evidence="3">
    <location>
        <begin position="1"/>
        <end position="251"/>
    </location>
</feature>
<evidence type="ECO:0000256" key="2">
    <source>
        <dbReference type="SAM" id="MobiDB-lite"/>
    </source>
</evidence>
<feature type="compositionally biased region" description="Low complexity" evidence="2">
    <location>
        <begin position="555"/>
        <end position="576"/>
    </location>
</feature>
<evidence type="ECO:0000259" key="3">
    <source>
        <dbReference type="PROSITE" id="PS50011"/>
    </source>
</evidence>
<feature type="region of interest" description="Disordered" evidence="2">
    <location>
        <begin position="518"/>
        <end position="588"/>
    </location>
</feature>
<evidence type="ECO:0000313" key="5">
    <source>
        <dbReference type="Proteomes" id="UP001281761"/>
    </source>
</evidence>
<dbReference type="SMART" id="SM00355">
    <property type="entry name" value="ZnF_C2H2"/>
    <property type="match status" value="5"/>
</dbReference>
<gene>
    <name evidence="4" type="ORF">BLNAU_7489</name>
</gene>
<name>A0ABQ9Y1H7_9EUKA</name>
<feature type="compositionally biased region" description="Low complexity" evidence="2">
    <location>
        <begin position="392"/>
        <end position="408"/>
    </location>
</feature>
<feature type="compositionally biased region" description="Low complexity" evidence="2">
    <location>
        <begin position="602"/>
        <end position="618"/>
    </location>
</feature>
<feature type="compositionally biased region" description="Low complexity" evidence="2">
    <location>
        <begin position="471"/>
        <end position="492"/>
    </location>
</feature>
<dbReference type="InterPro" id="IPR011009">
    <property type="entry name" value="Kinase-like_dom_sf"/>
</dbReference>
<dbReference type="Pfam" id="PF00069">
    <property type="entry name" value="Pkinase"/>
    <property type="match status" value="1"/>
</dbReference>
<feature type="compositionally biased region" description="Polar residues" evidence="2">
    <location>
        <begin position="409"/>
        <end position="421"/>
    </location>
</feature>
<keyword evidence="4" id="KW-0808">Transferase</keyword>
<dbReference type="InterPro" id="IPR013087">
    <property type="entry name" value="Znf_C2H2_type"/>
</dbReference>
<dbReference type="Gene3D" id="3.30.160.60">
    <property type="entry name" value="Classic Zinc Finger"/>
    <property type="match status" value="1"/>
</dbReference>
<feature type="compositionally biased region" description="Low complexity" evidence="2">
    <location>
        <begin position="518"/>
        <end position="534"/>
    </location>
</feature>
<dbReference type="EMBL" id="JARBJD010000045">
    <property type="protein sequence ID" value="KAK2957590.1"/>
    <property type="molecule type" value="Genomic_DNA"/>
</dbReference>
<feature type="compositionally biased region" description="Polar residues" evidence="2">
    <location>
        <begin position="493"/>
        <end position="504"/>
    </location>
</feature>
<dbReference type="InterPro" id="IPR053235">
    <property type="entry name" value="Ser_Thr_kinase"/>
</dbReference>
<keyword evidence="4" id="KW-0418">Kinase</keyword>
<dbReference type="Proteomes" id="UP001281761">
    <property type="component" value="Unassembled WGS sequence"/>
</dbReference>
<dbReference type="SUPFAM" id="SSF56112">
    <property type="entry name" value="Protein kinase-like (PK-like)"/>
    <property type="match status" value="1"/>
</dbReference>
<evidence type="ECO:0000256" key="1">
    <source>
        <dbReference type="SAM" id="Coils"/>
    </source>
</evidence>
<feature type="compositionally biased region" description="Polar residues" evidence="2">
    <location>
        <begin position="577"/>
        <end position="588"/>
    </location>
</feature>
<comment type="caution">
    <text evidence="4">The sequence shown here is derived from an EMBL/GenBank/DDBJ whole genome shotgun (WGS) entry which is preliminary data.</text>
</comment>